<keyword evidence="2" id="KW-1133">Transmembrane helix</keyword>
<sequence>LFLKMEIALQGESRGILYEGYQNSFIQCIFEEGDVEGKNERYEFRCSSDLECCGRVCCVSQPKIIPIWLMICLIFLALVLLAAIIGAALYLCRKRPKKVRIPTTHSIIRPPNHHIYRSIKNDDNDIYSHRSHYDPSYVSPDYLINGYGNRGYITYGDDFNNIDKNSDRNINTTNIIRPQKNEIINGEKNSKIRRGSESTFNDNTYTALPHSTANVVHEQPPLLYKNGLSNDNKRKYEETYEEKFHEEITMERKKFISSSMEETLLPKPKVEKIITHTEDEISKGEVLEHVDTRPPTPQKAQLAFYRPFVPDPVDEQTIGNPERGQIEYHDASEISSPNYAESHSLPRPPSRKADAMFYRPGIDNVPSY</sequence>
<dbReference type="AlphaFoldDB" id="A0AAF5D0C3"/>
<dbReference type="WBParaSite" id="TCONS_00004762.p1">
    <property type="protein sequence ID" value="TCONS_00004762.p1"/>
    <property type="gene ID" value="XLOC_002744"/>
</dbReference>
<keyword evidence="2" id="KW-0812">Transmembrane</keyword>
<keyword evidence="2" id="KW-0472">Membrane</keyword>
<protein>
    <submittedName>
        <fullName evidence="4">Zasp-like motif domain-containing protein</fullName>
    </submittedName>
</protein>
<evidence type="ECO:0000313" key="4">
    <source>
        <dbReference type="WBParaSite" id="TCONS_00004762.p1"/>
    </source>
</evidence>
<evidence type="ECO:0000256" key="1">
    <source>
        <dbReference type="SAM" id="MobiDB-lite"/>
    </source>
</evidence>
<accession>A0AAF5D0C3</accession>
<evidence type="ECO:0000256" key="2">
    <source>
        <dbReference type="SAM" id="Phobius"/>
    </source>
</evidence>
<feature type="transmembrane region" description="Helical" evidence="2">
    <location>
        <begin position="67"/>
        <end position="91"/>
    </location>
</feature>
<proteinExistence type="predicted"/>
<keyword evidence="3" id="KW-1185">Reference proteome</keyword>
<reference evidence="4" key="1">
    <citation type="submission" date="2024-02" db="UniProtKB">
        <authorList>
            <consortium name="WormBaseParasite"/>
        </authorList>
    </citation>
    <scope>IDENTIFICATION</scope>
</reference>
<dbReference type="Proteomes" id="UP000035681">
    <property type="component" value="Unplaced"/>
</dbReference>
<feature type="region of interest" description="Disordered" evidence="1">
    <location>
        <begin position="310"/>
        <end position="356"/>
    </location>
</feature>
<evidence type="ECO:0000313" key="3">
    <source>
        <dbReference type="Proteomes" id="UP000035681"/>
    </source>
</evidence>
<organism evidence="3 4">
    <name type="scientific">Strongyloides stercoralis</name>
    <name type="common">Threadworm</name>
    <dbReference type="NCBI Taxonomy" id="6248"/>
    <lineage>
        <taxon>Eukaryota</taxon>
        <taxon>Metazoa</taxon>
        <taxon>Ecdysozoa</taxon>
        <taxon>Nematoda</taxon>
        <taxon>Chromadorea</taxon>
        <taxon>Rhabditida</taxon>
        <taxon>Tylenchina</taxon>
        <taxon>Panagrolaimomorpha</taxon>
        <taxon>Strongyloidoidea</taxon>
        <taxon>Strongyloididae</taxon>
        <taxon>Strongyloides</taxon>
    </lineage>
</organism>
<name>A0AAF5D0C3_STRER</name>